<name>A0A532V1E1_UNCT6</name>
<feature type="transmembrane region" description="Helical" evidence="5">
    <location>
        <begin position="112"/>
        <end position="134"/>
    </location>
</feature>
<comment type="caution">
    <text evidence="6">The sequence shown here is derived from an EMBL/GenBank/DDBJ whole genome shotgun (WGS) entry which is preliminary data.</text>
</comment>
<evidence type="ECO:0000256" key="5">
    <source>
        <dbReference type="SAM" id="Phobius"/>
    </source>
</evidence>
<dbReference type="PANTHER" id="PTHR37306">
    <property type="entry name" value="COLICIN V PRODUCTION PROTEIN"/>
    <property type="match status" value="1"/>
</dbReference>
<reference evidence="6 7" key="1">
    <citation type="submission" date="2017-06" db="EMBL/GenBank/DDBJ databases">
        <title>Novel microbial phyla capable of carbon fixation and sulfur reduction in deep-sea sediments.</title>
        <authorList>
            <person name="Huang J."/>
            <person name="Baker B."/>
            <person name="Wang Y."/>
        </authorList>
    </citation>
    <scope>NUCLEOTIDE SEQUENCE [LARGE SCALE GENOMIC DNA]</scope>
    <source>
        <strain evidence="6">B3_TA06</strain>
    </source>
</reference>
<sequence>MTPAETSWGPLLPWVIDGIAALLILGSAVSGLIKGAIRILGAIAGVVAAIILGWRFTPALAELLIPRIGSVFFGKVLAFLAIFIAVMIVAALVVFLLNKLFDAILLGWVNKLLGFVIGLVIGTFIVCVIIWVSLQLYPELADLYTHTRLVRLLAAILLVFAPGARSPPVPPPA</sequence>
<comment type="subcellular location">
    <subcellularLocation>
        <location evidence="1">Membrane</location>
        <topology evidence="1">Multi-pass membrane protein</topology>
    </subcellularLocation>
</comment>
<gene>
    <name evidence="6" type="ORF">CEE36_08980</name>
</gene>
<evidence type="ECO:0000256" key="1">
    <source>
        <dbReference type="ARBA" id="ARBA00004141"/>
    </source>
</evidence>
<proteinExistence type="predicted"/>
<dbReference type="GO" id="GO:0016020">
    <property type="term" value="C:membrane"/>
    <property type="evidence" value="ECO:0007669"/>
    <property type="project" value="UniProtKB-SubCell"/>
</dbReference>
<organism evidence="6 7">
    <name type="scientific">candidate division TA06 bacterium B3_TA06</name>
    <dbReference type="NCBI Taxonomy" id="2012487"/>
    <lineage>
        <taxon>Bacteria</taxon>
        <taxon>Bacteria division TA06</taxon>
    </lineage>
</organism>
<keyword evidence="4 5" id="KW-0472">Membrane</keyword>
<evidence type="ECO:0000256" key="2">
    <source>
        <dbReference type="ARBA" id="ARBA00022692"/>
    </source>
</evidence>
<feature type="transmembrane region" description="Helical" evidence="5">
    <location>
        <begin position="76"/>
        <end position="100"/>
    </location>
</feature>
<evidence type="ECO:0000313" key="6">
    <source>
        <dbReference type="EMBL" id="TKJ40988.1"/>
    </source>
</evidence>
<evidence type="ECO:0000256" key="4">
    <source>
        <dbReference type="ARBA" id="ARBA00023136"/>
    </source>
</evidence>
<feature type="transmembrane region" description="Helical" evidence="5">
    <location>
        <begin position="12"/>
        <end position="32"/>
    </location>
</feature>
<accession>A0A532V1E1</accession>
<evidence type="ECO:0000313" key="7">
    <source>
        <dbReference type="Proteomes" id="UP000317778"/>
    </source>
</evidence>
<keyword evidence="2 5" id="KW-0812">Transmembrane</keyword>
<dbReference type="AlphaFoldDB" id="A0A532V1E1"/>
<keyword evidence="3 5" id="KW-1133">Transmembrane helix</keyword>
<dbReference type="EMBL" id="NJBO01000015">
    <property type="protein sequence ID" value="TKJ40988.1"/>
    <property type="molecule type" value="Genomic_DNA"/>
</dbReference>
<evidence type="ECO:0008006" key="8">
    <source>
        <dbReference type="Google" id="ProtNLM"/>
    </source>
</evidence>
<dbReference type="GO" id="GO:0009403">
    <property type="term" value="P:toxin biosynthetic process"/>
    <property type="evidence" value="ECO:0007669"/>
    <property type="project" value="InterPro"/>
</dbReference>
<feature type="transmembrane region" description="Helical" evidence="5">
    <location>
        <begin position="39"/>
        <end position="56"/>
    </location>
</feature>
<dbReference type="PANTHER" id="PTHR37306:SF1">
    <property type="entry name" value="COLICIN V PRODUCTION PROTEIN"/>
    <property type="match status" value="1"/>
</dbReference>
<dbReference type="Proteomes" id="UP000317778">
    <property type="component" value="Unassembled WGS sequence"/>
</dbReference>
<dbReference type="Pfam" id="PF02674">
    <property type="entry name" value="Colicin_V"/>
    <property type="match status" value="1"/>
</dbReference>
<evidence type="ECO:0000256" key="3">
    <source>
        <dbReference type="ARBA" id="ARBA00022989"/>
    </source>
</evidence>
<dbReference type="InterPro" id="IPR003825">
    <property type="entry name" value="Colicin-V_CvpA"/>
</dbReference>
<protein>
    <recommendedName>
        <fullName evidence="8">Colicin V production protein</fullName>
    </recommendedName>
</protein>